<dbReference type="RefSeq" id="WP_139942007.1">
    <property type="nucleotide sequence ID" value="NZ_JBHSYP010000005.1"/>
</dbReference>
<gene>
    <name evidence="5" type="ORF">FIV46_16435</name>
</gene>
<dbReference type="PROSITE" id="PS50893">
    <property type="entry name" value="ABC_TRANSPORTER_2"/>
    <property type="match status" value="1"/>
</dbReference>
<dbReference type="InterPro" id="IPR027417">
    <property type="entry name" value="P-loop_NTPase"/>
</dbReference>
<dbReference type="GO" id="GO:0005524">
    <property type="term" value="F:ATP binding"/>
    <property type="evidence" value="ECO:0007669"/>
    <property type="project" value="UniProtKB-KW"/>
</dbReference>
<dbReference type="CDD" id="cd03230">
    <property type="entry name" value="ABC_DR_subfamily_A"/>
    <property type="match status" value="1"/>
</dbReference>
<keyword evidence="6" id="KW-1185">Reference proteome</keyword>
<evidence type="ECO:0000313" key="5">
    <source>
        <dbReference type="EMBL" id="TPD57692.1"/>
    </source>
</evidence>
<dbReference type="SUPFAM" id="SSF52540">
    <property type="entry name" value="P-loop containing nucleoside triphosphate hydrolases"/>
    <property type="match status" value="1"/>
</dbReference>
<evidence type="ECO:0000256" key="1">
    <source>
        <dbReference type="ARBA" id="ARBA00022448"/>
    </source>
</evidence>
<dbReference type="InterPro" id="IPR003439">
    <property type="entry name" value="ABC_transporter-like_ATP-bd"/>
</dbReference>
<proteinExistence type="predicted"/>
<dbReference type="Pfam" id="PF00005">
    <property type="entry name" value="ABC_tran"/>
    <property type="match status" value="1"/>
</dbReference>
<dbReference type="AlphaFoldDB" id="A0A501PCE2"/>
<dbReference type="Proteomes" id="UP000319148">
    <property type="component" value="Unassembled WGS sequence"/>
</dbReference>
<evidence type="ECO:0000259" key="4">
    <source>
        <dbReference type="PROSITE" id="PS50893"/>
    </source>
</evidence>
<dbReference type="PANTHER" id="PTHR42939:SF1">
    <property type="entry name" value="ABC TRANSPORTER ATP-BINDING PROTEIN ALBC-RELATED"/>
    <property type="match status" value="1"/>
</dbReference>
<accession>A0A501PCE2</accession>
<sequence length="284" mass="31952">MTKLIKARNLRKSFGPFEALKGVDLDIERGHIIGIIGANGAGKTTLINAILGLTDYDGELEVMGLPPYAQRDELMKDVCFISDVAILPKWMTVIQAIDFVEGVHPKFDRQKAIHFLADTTVPLNKKIRQLSKGMIVQVHLALVMAIDASLLVLDEPTLGLDILNRKKFYSQLLEDYFDEEKTILITTHQVDEIENILSDVIFIREGRIMEQSSMEEISQHWFVLHPTTDNIDAARALGPQQVQSTLGRTAMVFNNRPRSELEHLGDVSRLSLSDLFVTLMTRDA</sequence>
<protein>
    <submittedName>
        <fullName evidence="5">ABC transporter ATP-binding protein</fullName>
    </submittedName>
</protein>
<keyword evidence="2" id="KW-0547">Nucleotide-binding</keyword>
<dbReference type="InterPro" id="IPR003593">
    <property type="entry name" value="AAA+_ATPase"/>
</dbReference>
<dbReference type="SMART" id="SM00382">
    <property type="entry name" value="AAA"/>
    <property type="match status" value="1"/>
</dbReference>
<reference evidence="6" key="1">
    <citation type="submission" date="2019-06" db="EMBL/GenBank/DDBJ databases">
        <title>The complete genome of Emcibacter congregatus ZYLT.</title>
        <authorList>
            <person name="Zhao Z."/>
        </authorList>
    </citation>
    <scope>NUCLEOTIDE SEQUENCE [LARGE SCALE GENOMIC DNA]</scope>
    <source>
        <strain evidence="6">MCCC 1A06723</strain>
    </source>
</reference>
<dbReference type="EMBL" id="VFIY01000018">
    <property type="protein sequence ID" value="TPD57692.1"/>
    <property type="molecule type" value="Genomic_DNA"/>
</dbReference>
<dbReference type="InterPro" id="IPR051782">
    <property type="entry name" value="ABC_Transporter_VariousFunc"/>
</dbReference>
<keyword evidence="3 5" id="KW-0067">ATP-binding</keyword>
<keyword evidence="1" id="KW-0813">Transport</keyword>
<dbReference type="PANTHER" id="PTHR42939">
    <property type="entry name" value="ABC TRANSPORTER ATP-BINDING PROTEIN ALBC-RELATED"/>
    <property type="match status" value="1"/>
</dbReference>
<dbReference type="Gene3D" id="3.40.50.300">
    <property type="entry name" value="P-loop containing nucleotide triphosphate hydrolases"/>
    <property type="match status" value="1"/>
</dbReference>
<evidence type="ECO:0000313" key="6">
    <source>
        <dbReference type="Proteomes" id="UP000319148"/>
    </source>
</evidence>
<dbReference type="OrthoDB" id="9778547at2"/>
<dbReference type="GO" id="GO:0016887">
    <property type="term" value="F:ATP hydrolysis activity"/>
    <property type="evidence" value="ECO:0007669"/>
    <property type="project" value="InterPro"/>
</dbReference>
<evidence type="ECO:0000256" key="3">
    <source>
        <dbReference type="ARBA" id="ARBA00022840"/>
    </source>
</evidence>
<feature type="domain" description="ABC transporter" evidence="4">
    <location>
        <begin position="5"/>
        <end position="230"/>
    </location>
</feature>
<evidence type="ECO:0000256" key="2">
    <source>
        <dbReference type="ARBA" id="ARBA00022741"/>
    </source>
</evidence>
<name>A0A501PCE2_9PROT</name>
<organism evidence="5 6">
    <name type="scientific">Emcibacter nanhaiensis</name>
    <dbReference type="NCBI Taxonomy" id="1505037"/>
    <lineage>
        <taxon>Bacteria</taxon>
        <taxon>Pseudomonadati</taxon>
        <taxon>Pseudomonadota</taxon>
        <taxon>Alphaproteobacteria</taxon>
        <taxon>Emcibacterales</taxon>
        <taxon>Emcibacteraceae</taxon>
        <taxon>Emcibacter</taxon>
    </lineage>
</organism>
<comment type="caution">
    <text evidence="5">The sequence shown here is derived from an EMBL/GenBank/DDBJ whole genome shotgun (WGS) entry which is preliminary data.</text>
</comment>